<dbReference type="OrthoDB" id="9815348at2"/>
<dbReference type="Gene3D" id="3.20.20.70">
    <property type="entry name" value="Aldolase class I"/>
    <property type="match status" value="1"/>
</dbReference>
<name>A0A1Q1FZY7_9BACL</name>
<organism evidence="4 5">
    <name type="scientific">Abyssicoccus albus</name>
    <dbReference type="NCBI Taxonomy" id="1817405"/>
    <lineage>
        <taxon>Bacteria</taxon>
        <taxon>Bacillati</taxon>
        <taxon>Bacillota</taxon>
        <taxon>Bacilli</taxon>
        <taxon>Bacillales</taxon>
        <taxon>Abyssicoccaceae</taxon>
    </lineage>
</organism>
<evidence type="ECO:0000256" key="1">
    <source>
        <dbReference type="ARBA" id="ARBA00004948"/>
    </source>
</evidence>
<dbReference type="Pfam" id="PF02581">
    <property type="entry name" value="TMP-TENI"/>
    <property type="match status" value="1"/>
</dbReference>
<dbReference type="STRING" id="1849491.BVH56_01230"/>
<comment type="pathway">
    <text evidence="1">Cofactor biosynthesis; thiamine diphosphate biosynthesis.</text>
</comment>
<dbReference type="AlphaFoldDB" id="A0A1Q1FZY7"/>
<dbReference type="InterPro" id="IPR013785">
    <property type="entry name" value="Aldolase_TIM"/>
</dbReference>
<evidence type="ECO:0000313" key="4">
    <source>
        <dbReference type="EMBL" id="RPF56477.1"/>
    </source>
</evidence>
<evidence type="ECO:0000259" key="3">
    <source>
        <dbReference type="Pfam" id="PF02581"/>
    </source>
</evidence>
<evidence type="ECO:0000313" key="5">
    <source>
        <dbReference type="Proteomes" id="UP000277108"/>
    </source>
</evidence>
<dbReference type="GO" id="GO:0005737">
    <property type="term" value="C:cytoplasm"/>
    <property type="evidence" value="ECO:0007669"/>
    <property type="project" value="TreeGrafter"/>
</dbReference>
<dbReference type="EMBL" id="RKRK01000003">
    <property type="protein sequence ID" value="RPF56477.1"/>
    <property type="molecule type" value="Genomic_DNA"/>
</dbReference>
<dbReference type="SUPFAM" id="SSF51391">
    <property type="entry name" value="Thiamin phosphate synthase"/>
    <property type="match status" value="1"/>
</dbReference>
<dbReference type="CDD" id="cd00564">
    <property type="entry name" value="TMP_TenI"/>
    <property type="match status" value="1"/>
</dbReference>
<dbReference type="RefSeq" id="WP_077139749.1">
    <property type="nucleotide sequence ID" value="NZ_CBCSGK010000005.1"/>
</dbReference>
<dbReference type="Proteomes" id="UP000277108">
    <property type="component" value="Unassembled WGS sequence"/>
</dbReference>
<sequence>MFIVITEGNGLPTHELKRMNDVIDMVDFFIIREQFTNALIQSLSSFPKDKLIIHSNRDAAQALNVDRLHLKDRPIDASLTRDFILSQSIHDINGIHRAHKAGCQFVLYSPIFITSSKPDVTPKGINGLKDIMDQSPLDVVSLGGVNLNTIKQLKGISHHIAVKSFIFNATLKEVELLYERYTQL</sequence>
<dbReference type="GO" id="GO:0009228">
    <property type="term" value="P:thiamine biosynthetic process"/>
    <property type="evidence" value="ECO:0007669"/>
    <property type="project" value="UniProtKB-KW"/>
</dbReference>
<evidence type="ECO:0000256" key="2">
    <source>
        <dbReference type="ARBA" id="ARBA00022977"/>
    </source>
</evidence>
<feature type="domain" description="Thiamine phosphate synthase/TenI" evidence="3">
    <location>
        <begin position="50"/>
        <end position="156"/>
    </location>
</feature>
<dbReference type="GO" id="GO:0004789">
    <property type="term" value="F:thiamine-phosphate diphosphorylase activity"/>
    <property type="evidence" value="ECO:0007669"/>
    <property type="project" value="TreeGrafter"/>
</dbReference>
<keyword evidence="5" id="KW-1185">Reference proteome</keyword>
<comment type="caution">
    <text evidence="4">The sequence shown here is derived from an EMBL/GenBank/DDBJ whole genome shotgun (WGS) entry which is preliminary data.</text>
</comment>
<dbReference type="PANTHER" id="PTHR20857:SF23">
    <property type="entry name" value="THIAMINE BIOSYNTHETIC BIFUNCTIONAL ENZYME"/>
    <property type="match status" value="1"/>
</dbReference>
<reference evidence="4 5" key="1">
    <citation type="submission" date="2018-11" db="EMBL/GenBank/DDBJ databases">
        <title>Genomic Encyclopedia of Type Strains, Phase IV (KMG-IV): sequencing the most valuable type-strain genomes for metagenomic binning, comparative biology and taxonomic classification.</title>
        <authorList>
            <person name="Goeker M."/>
        </authorList>
    </citation>
    <scope>NUCLEOTIDE SEQUENCE [LARGE SCALE GENOMIC DNA]</scope>
    <source>
        <strain evidence="4 5">DSM 29158</strain>
    </source>
</reference>
<proteinExistence type="predicted"/>
<dbReference type="PANTHER" id="PTHR20857">
    <property type="entry name" value="THIAMINE-PHOSPHATE PYROPHOSPHORYLASE"/>
    <property type="match status" value="1"/>
</dbReference>
<keyword evidence="2" id="KW-0784">Thiamine biosynthesis</keyword>
<dbReference type="InterPro" id="IPR036206">
    <property type="entry name" value="ThiamineP_synth_sf"/>
</dbReference>
<accession>A0A3N5BG39</accession>
<gene>
    <name evidence="4" type="ORF">EDD62_1113</name>
</gene>
<accession>A0A1Q1FZY7</accession>
<protein>
    <submittedName>
        <fullName evidence="4">Thiamine monophosphate synthase/TENI</fullName>
    </submittedName>
</protein>
<dbReference type="InterPro" id="IPR022998">
    <property type="entry name" value="ThiamineP_synth_TenI"/>
</dbReference>